<dbReference type="InterPro" id="IPR010131">
    <property type="entry name" value="MdtP/NodT-like"/>
</dbReference>
<organism evidence="3 4">
    <name type="scientific">Kingella pumchi</name>
    <dbReference type="NCBI Taxonomy" id="2779506"/>
    <lineage>
        <taxon>Bacteria</taxon>
        <taxon>Pseudomonadati</taxon>
        <taxon>Pseudomonadota</taxon>
        <taxon>Betaproteobacteria</taxon>
        <taxon>Neisseriales</taxon>
        <taxon>Neisseriaceae</taxon>
        <taxon>Kingella</taxon>
    </lineage>
</organism>
<evidence type="ECO:0000256" key="2">
    <source>
        <dbReference type="RuleBase" id="RU362097"/>
    </source>
</evidence>
<dbReference type="SUPFAM" id="SSF56954">
    <property type="entry name" value="Outer membrane efflux proteins (OEP)"/>
    <property type="match status" value="1"/>
</dbReference>
<dbReference type="InterPro" id="IPR003423">
    <property type="entry name" value="OMP_efflux"/>
</dbReference>
<comment type="caution">
    <text evidence="3">The sequence shown here is derived from an EMBL/GenBank/DDBJ whole genome shotgun (WGS) entry which is preliminary data.</text>
</comment>
<dbReference type="NCBIfam" id="TIGR01845">
    <property type="entry name" value="outer_NodT"/>
    <property type="match status" value="1"/>
</dbReference>
<feature type="chain" id="PRO_5044999731" evidence="2">
    <location>
        <begin position="19"/>
        <end position="477"/>
    </location>
</feature>
<dbReference type="Gene3D" id="2.20.200.10">
    <property type="entry name" value="Outer membrane efflux proteins (OEP)"/>
    <property type="match status" value="1"/>
</dbReference>
<keyword evidence="2" id="KW-0564">Palmitate</keyword>
<name>A0ABS9NNQ4_9NEIS</name>
<keyword evidence="2" id="KW-0472">Membrane</keyword>
<dbReference type="Proteomes" id="UP001298424">
    <property type="component" value="Unassembled WGS sequence"/>
</dbReference>
<dbReference type="Pfam" id="PF02321">
    <property type="entry name" value="OEP"/>
    <property type="match status" value="2"/>
</dbReference>
<dbReference type="PANTHER" id="PTHR30203:SF24">
    <property type="entry name" value="BLR4935 PROTEIN"/>
    <property type="match status" value="1"/>
</dbReference>
<proteinExistence type="inferred from homology"/>
<keyword evidence="2" id="KW-0812">Transmembrane</keyword>
<comment type="similarity">
    <text evidence="1 2">Belongs to the outer membrane factor (OMF) (TC 1.B.17) family.</text>
</comment>
<keyword evidence="2" id="KW-1134">Transmembrane beta strand</keyword>
<dbReference type="RefSeq" id="WP_238747373.1">
    <property type="nucleotide sequence ID" value="NZ_JAKOOW010000024.1"/>
</dbReference>
<evidence type="ECO:0000313" key="3">
    <source>
        <dbReference type="EMBL" id="MCG6504175.1"/>
    </source>
</evidence>
<keyword evidence="4" id="KW-1185">Reference proteome</keyword>
<feature type="signal peptide" evidence="2">
    <location>
        <begin position="1"/>
        <end position="18"/>
    </location>
</feature>
<dbReference type="PANTHER" id="PTHR30203">
    <property type="entry name" value="OUTER MEMBRANE CATION EFFLUX PROTEIN"/>
    <property type="match status" value="1"/>
</dbReference>
<reference evidence="3 4" key="1">
    <citation type="submission" date="2022-02" db="EMBL/GenBank/DDBJ databases">
        <title>Genome sequence data of Kingella unionensis sp. nov. strain CICC 24913 (CCUG 75125).</title>
        <authorList>
            <person name="Xiao M."/>
        </authorList>
    </citation>
    <scope>NUCLEOTIDE SEQUENCE [LARGE SCALE GENOMIC DNA]</scope>
    <source>
        <strain evidence="3 4">CICC 24913</strain>
    </source>
</reference>
<dbReference type="Gene3D" id="1.20.1600.10">
    <property type="entry name" value="Outer membrane efflux proteins (OEP)"/>
    <property type="match status" value="1"/>
</dbReference>
<sequence>MSAVPFRFAAAALLLALAACRSTEITAPSAVRLPANFEHAGAAQGSADIARWWRQWPDAQLQSLIERGLAHSPDIAAAQSRLAEARATARLAGAELNPQLGAQAAGYGYRSGRDDPHFGNHATMTSFGLRASWEPDIFGKKRSDADAARAAALGVQEQLYGSRLLVAAEIAEHYLHALRILEQQTLLERRAATLRQLQRYAAGRFRAGQASAHDTDAAAAAVQALAARQATLDAEFDLHRRSIAVLTGQTPQDFRLDTDAMRRAALLQHLPAAPQGQQPADLLEQRPDIRARAAEVQAYAAKLASAKADLLPRFEIKFLWQTGRIELGSDLALLNNQRSSSGGLLSLGVQLPIFTGGRIRANIDAADARLKTALLRYDQTLLQALADVDNAYQAQAALARQQERIAAAAQTAAKQVRDDRLLFRHGRKTLDVALQAELSAADADEKLADSRLAAGLNLLALYKALGGGWQPENGVVR</sequence>
<accession>A0ABS9NNQ4</accession>
<protein>
    <submittedName>
        <fullName evidence="3">Efflux transporter outer membrane subunit</fullName>
    </submittedName>
</protein>
<comment type="subcellular location">
    <subcellularLocation>
        <location evidence="2">Cell membrane</location>
        <topology evidence="2">Lipid-anchor</topology>
    </subcellularLocation>
</comment>
<evidence type="ECO:0000313" key="4">
    <source>
        <dbReference type="Proteomes" id="UP001298424"/>
    </source>
</evidence>
<keyword evidence="2" id="KW-0732">Signal</keyword>
<evidence type="ECO:0000256" key="1">
    <source>
        <dbReference type="ARBA" id="ARBA00007613"/>
    </source>
</evidence>
<dbReference type="EMBL" id="JAKOOW010000024">
    <property type="protein sequence ID" value="MCG6504175.1"/>
    <property type="molecule type" value="Genomic_DNA"/>
</dbReference>
<gene>
    <name evidence="3" type="ORF">MB824_06670</name>
</gene>
<keyword evidence="2" id="KW-0449">Lipoprotein</keyword>
<dbReference type="PROSITE" id="PS51257">
    <property type="entry name" value="PROKAR_LIPOPROTEIN"/>
    <property type="match status" value="1"/>
</dbReference>